<accession>A0ABD2VWW0</accession>
<sequence>MEITNAPRAFDIDAPLSCSSSKWSCPESRMSRSVQKTKDESASLQNDEEQQQQQQQQQRSSGMGTCSLVVVGRAFFPRLF</sequence>
<evidence type="ECO:0000313" key="3">
    <source>
        <dbReference type="Proteomes" id="UP001627154"/>
    </source>
</evidence>
<evidence type="ECO:0000256" key="1">
    <source>
        <dbReference type="SAM" id="MobiDB-lite"/>
    </source>
</evidence>
<feature type="region of interest" description="Disordered" evidence="1">
    <location>
        <begin position="13"/>
        <end position="63"/>
    </location>
</feature>
<name>A0ABD2VWW0_9HYME</name>
<dbReference type="AlphaFoldDB" id="A0ABD2VWW0"/>
<dbReference type="EMBL" id="JBJJXI010000159">
    <property type="protein sequence ID" value="KAL3385221.1"/>
    <property type="molecule type" value="Genomic_DNA"/>
</dbReference>
<gene>
    <name evidence="2" type="ORF">TKK_019207</name>
</gene>
<feature type="compositionally biased region" description="Low complexity" evidence="1">
    <location>
        <begin position="17"/>
        <end position="28"/>
    </location>
</feature>
<organism evidence="2 3">
    <name type="scientific">Trichogramma kaykai</name>
    <dbReference type="NCBI Taxonomy" id="54128"/>
    <lineage>
        <taxon>Eukaryota</taxon>
        <taxon>Metazoa</taxon>
        <taxon>Ecdysozoa</taxon>
        <taxon>Arthropoda</taxon>
        <taxon>Hexapoda</taxon>
        <taxon>Insecta</taxon>
        <taxon>Pterygota</taxon>
        <taxon>Neoptera</taxon>
        <taxon>Endopterygota</taxon>
        <taxon>Hymenoptera</taxon>
        <taxon>Apocrita</taxon>
        <taxon>Proctotrupomorpha</taxon>
        <taxon>Chalcidoidea</taxon>
        <taxon>Trichogrammatidae</taxon>
        <taxon>Trichogramma</taxon>
    </lineage>
</organism>
<evidence type="ECO:0000313" key="2">
    <source>
        <dbReference type="EMBL" id="KAL3385221.1"/>
    </source>
</evidence>
<proteinExistence type="predicted"/>
<dbReference type="Proteomes" id="UP001627154">
    <property type="component" value="Unassembled WGS sequence"/>
</dbReference>
<reference evidence="2 3" key="1">
    <citation type="journal article" date="2024" name="bioRxiv">
        <title>A reference genome for Trichogramma kaykai: A tiny desert-dwelling parasitoid wasp with competing sex-ratio distorters.</title>
        <authorList>
            <person name="Culotta J."/>
            <person name="Lindsey A.R."/>
        </authorList>
    </citation>
    <scope>NUCLEOTIDE SEQUENCE [LARGE SCALE GENOMIC DNA]</scope>
    <source>
        <strain evidence="2 3">KSX58</strain>
    </source>
</reference>
<comment type="caution">
    <text evidence="2">The sequence shown here is derived from an EMBL/GenBank/DDBJ whole genome shotgun (WGS) entry which is preliminary data.</text>
</comment>
<protein>
    <submittedName>
        <fullName evidence="2">Uncharacterized protein</fullName>
    </submittedName>
</protein>
<keyword evidence="3" id="KW-1185">Reference proteome</keyword>